<evidence type="ECO:0000256" key="4">
    <source>
        <dbReference type="ARBA" id="ARBA00023136"/>
    </source>
</evidence>
<feature type="region of interest" description="Disordered" evidence="6">
    <location>
        <begin position="1"/>
        <end position="22"/>
    </location>
</feature>
<evidence type="ECO:0000313" key="8">
    <source>
        <dbReference type="Proteomes" id="UP000286415"/>
    </source>
</evidence>
<name>A0A8T1MCF2_CLOSI</name>
<feature type="transmembrane region" description="Helical" evidence="5">
    <location>
        <begin position="249"/>
        <end position="268"/>
    </location>
</feature>
<dbReference type="EMBL" id="NIRI02000056">
    <property type="protein sequence ID" value="KAG5446699.1"/>
    <property type="molecule type" value="Genomic_DNA"/>
</dbReference>
<evidence type="ECO:0000256" key="2">
    <source>
        <dbReference type="ARBA" id="ARBA00022692"/>
    </source>
</evidence>
<dbReference type="AlphaFoldDB" id="A0A8T1MCF2"/>
<evidence type="ECO:0000256" key="5">
    <source>
        <dbReference type="RuleBase" id="RU004379"/>
    </source>
</evidence>
<protein>
    <submittedName>
        <fullName evidence="7">Protein lifeguard 3</fullName>
    </submittedName>
</protein>
<comment type="caution">
    <text evidence="7">The sequence shown here is derived from an EMBL/GenBank/DDBJ whole genome shotgun (WGS) entry which is preliminary data.</text>
</comment>
<gene>
    <name evidence="7" type="ORF">CSKR_111763</name>
</gene>
<sequence>MDDKPPPYGSVMGYQQAAPYPPVHPVQSDPTVQFVGGAPYPAGPAAAPYPANPTMPGAAYSHPYPDPQSQPYGEYSASAGNAFTSSARFSDKSVRHAFIRKVYLILTAQLLVTCGIVSLFLLAHPVKYWVQRNSWFYYISYATFLVTYITLVCCDNVRRRFPGNFIALSVFTLAFSYVAGTIASFHNTDSVLIAVGITAAVCLGISLFAIQTRIDFTKCTALIFVLSLVVLLTGLACMIVYMVSGPNKILHVVYGGLAALLFGLYLAFDTQMIMGGRKHELSPEEYIYGALQLYLDVVYLFMIILSLVGSKD</sequence>
<dbReference type="PANTHER" id="PTHR23291:SF127">
    <property type="entry name" value="PROTEIN LIFEGUARD 1-LIKE"/>
    <property type="match status" value="1"/>
</dbReference>
<evidence type="ECO:0000256" key="6">
    <source>
        <dbReference type="SAM" id="MobiDB-lite"/>
    </source>
</evidence>
<feature type="transmembrane region" description="Helical" evidence="5">
    <location>
        <begin position="289"/>
        <end position="309"/>
    </location>
</feature>
<keyword evidence="3 5" id="KW-1133">Transmembrane helix</keyword>
<dbReference type="Proteomes" id="UP000286415">
    <property type="component" value="Unassembled WGS sequence"/>
</dbReference>
<comment type="subcellular location">
    <subcellularLocation>
        <location evidence="1">Membrane</location>
        <topology evidence="1">Multi-pass membrane protein</topology>
    </subcellularLocation>
</comment>
<dbReference type="GO" id="GO:0005794">
    <property type="term" value="C:Golgi apparatus"/>
    <property type="evidence" value="ECO:0007669"/>
    <property type="project" value="TreeGrafter"/>
</dbReference>
<dbReference type="InterPro" id="IPR006214">
    <property type="entry name" value="Bax_inhibitor_1-related"/>
</dbReference>
<keyword evidence="8" id="KW-1185">Reference proteome</keyword>
<evidence type="ECO:0000313" key="7">
    <source>
        <dbReference type="EMBL" id="KAG5446699.1"/>
    </source>
</evidence>
<feature type="transmembrane region" description="Helical" evidence="5">
    <location>
        <begin position="135"/>
        <end position="153"/>
    </location>
</feature>
<accession>A0A8T1MCF2</accession>
<feature type="transmembrane region" description="Helical" evidence="5">
    <location>
        <begin position="102"/>
        <end position="123"/>
    </location>
</feature>
<dbReference type="GO" id="GO:0005783">
    <property type="term" value="C:endoplasmic reticulum"/>
    <property type="evidence" value="ECO:0007669"/>
    <property type="project" value="TreeGrafter"/>
</dbReference>
<dbReference type="OrthoDB" id="7933078at2759"/>
<feature type="transmembrane region" description="Helical" evidence="5">
    <location>
        <begin position="191"/>
        <end position="210"/>
    </location>
</feature>
<feature type="transmembrane region" description="Helical" evidence="5">
    <location>
        <begin position="165"/>
        <end position="185"/>
    </location>
</feature>
<organism evidence="7 8">
    <name type="scientific">Clonorchis sinensis</name>
    <name type="common">Chinese liver fluke</name>
    <dbReference type="NCBI Taxonomy" id="79923"/>
    <lineage>
        <taxon>Eukaryota</taxon>
        <taxon>Metazoa</taxon>
        <taxon>Spiralia</taxon>
        <taxon>Lophotrochozoa</taxon>
        <taxon>Platyhelminthes</taxon>
        <taxon>Trematoda</taxon>
        <taxon>Digenea</taxon>
        <taxon>Opisthorchiida</taxon>
        <taxon>Opisthorchiata</taxon>
        <taxon>Opisthorchiidae</taxon>
        <taxon>Clonorchis</taxon>
    </lineage>
</organism>
<comment type="similarity">
    <text evidence="5">Belongs to the BI1 family.</text>
</comment>
<keyword evidence="2 5" id="KW-0812">Transmembrane</keyword>
<dbReference type="GO" id="GO:0016020">
    <property type="term" value="C:membrane"/>
    <property type="evidence" value="ECO:0007669"/>
    <property type="project" value="UniProtKB-SubCell"/>
</dbReference>
<evidence type="ECO:0000256" key="3">
    <source>
        <dbReference type="ARBA" id="ARBA00022989"/>
    </source>
</evidence>
<dbReference type="GO" id="GO:2001234">
    <property type="term" value="P:negative regulation of apoptotic signaling pathway"/>
    <property type="evidence" value="ECO:0007669"/>
    <property type="project" value="TreeGrafter"/>
</dbReference>
<keyword evidence="4 5" id="KW-0472">Membrane</keyword>
<reference evidence="7 8" key="1">
    <citation type="journal article" date="2018" name="Biotechnol. Adv.">
        <title>Improved genomic resources and new bioinformatic workflow for the carcinogenic parasite Clonorchis sinensis: Biotechnological implications.</title>
        <authorList>
            <person name="Wang D."/>
            <person name="Korhonen P.K."/>
            <person name="Gasser R.B."/>
            <person name="Young N.D."/>
        </authorList>
    </citation>
    <scope>NUCLEOTIDE SEQUENCE [LARGE SCALE GENOMIC DNA]</scope>
    <source>
        <strain evidence="7">Cs-k2</strain>
    </source>
</reference>
<evidence type="ECO:0000256" key="1">
    <source>
        <dbReference type="ARBA" id="ARBA00004141"/>
    </source>
</evidence>
<feature type="transmembrane region" description="Helical" evidence="5">
    <location>
        <begin position="222"/>
        <end position="243"/>
    </location>
</feature>
<dbReference type="CDD" id="cd10428">
    <property type="entry name" value="LFG_like"/>
    <property type="match status" value="1"/>
</dbReference>
<reference evidence="7 8" key="2">
    <citation type="journal article" date="2021" name="Genomics">
        <title>High-quality reference genome for Clonorchis sinensis.</title>
        <authorList>
            <person name="Young N.D."/>
            <person name="Stroehlein A.J."/>
            <person name="Kinkar L."/>
            <person name="Wang T."/>
            <person name="Sohn W.M."/>
            <person name="Chang B.C.H."/>
            <person name="Kaur P."/>
            <person name="Weisz D."/>
            <person name="Dudchenko O."/>
            <person name="Aiden E.L."/>
            <person name="Korhonen P.K."/>
            <person name="Gasser R.B."/>
        </authorList>
    </citation>
    <scope>NUCLEOTIDE SEQUENCE [LARGE SCALE GENOMIC DNA]</scope>
    <source>
        <strain evidence="7">Cs-k2</strain>
    </source>
</reference>
<proteinExistence type="inferred from homology"/>
<dbReference type="PANTHER" id="PTHR23291">
    <property type="entry name" value="BAX INHIBITOR-RELATED"/>
    <property type="match status" value="1"/>
</dbReference>
<dbReference type="Pfam" id="PF01027">
    <property type="entry name" value="Bax1-I"/>
    <property type="match status" value="1"/>
</dbReference>